<keyword evidence="4" id="KW-0411">Iron-sulfur</keyword>
<dbReference type="PROSITE" id="PS00198">
    <property type="entry name" value="4FE4S_FER_1"/>
    <property type="match status" value="1"/>
</dbReference>
<name>A0ABS9MGH7_9FIRM</name>
<keyword evidence="8" id="KW-1185">Reference proteome</keyword>
<dbReference type="PROSITE" id="PS50902">
    <property type="entry name" value="FLAVODOXIN_LIKE"/>
    <property type="match status" value="1"/>
</dbReference>
<evidence type="ECO:0000313" key="8">
    <source>
        <dbReference type="Proteomes" id="UP001298681"/>
    </source>
</evidence>
<feature type="domain" description="4Fe-4S ferredoxin-type" evidence="6">
    <location>
        <begin position="208"/>
        <end position="232"/>
    </location>
</feature>
<keyword evidence="2" id="KW-0479">Metal-binding</keyword>
<accession>A0ABS9MGH7</accession>
<reference evidence="7 8" key="1">
    <citation type="submission" date="2022-01" db="EMBL/GenBank/DDBJ databases">
        <title>Collection of gut derived symbiotic bacterial strains cultured from healthy donors.</title>
        <authorList>
            <person name="Lin H."/>
            <person name="Kohout C."/>
            <person name="Waligurski E."/>
            <person name="Pamer E.G."/>
        </authorList>
    </citation>
    <scope>NUCLEOTIDE SEQUENCE [LARGE SCALE GENOMIC DNA]</scope>
    <source>
        <strain evidence="7 8">DFI.7.58</strain>
    </source>
</reference>
<dbReference type="EMBL" id="JAKNHQ010000002">
    <property type="protein sequence ID" value="MCG4609696.1"/>
    <property type="molecule type" value="Genomic_DNA"/>
</dbReference>
<dbReference type="PANTHER" id="PTHR43687">
    <property type="entry name" value="ADENYLYLSULFATE REDUCTASE, BETA SUBUNIT"/>
    <property type="match status" value="1"/>
</dbReference>
<evidence type="ECO:0000259" key="5">
    <source>
        <dbReference type="PROSITE" id="PS50902"/>
    </source>
</evidence>
<dbReference type="SUPFAM" id="SSF52218">
    <property type="entry name" value="Flavoproteins"/>
    <property type="match status" value="1"/>
</dbReference>
<dbReference type="PANTHER" id="PTHR43687:SF1">
    <property type="entry name" value="FERREDOXIN III"/>
    <property type="match status" value="1"/>
</dbReference>
<dbReference type="InterPro" id="IPR047964">
    <property type="entry name" value="EFR1-like"/>
</dbReference>
<feature type="domain" description="Flavodoxin-like" evidence="5">
    <location>
        <begin position="4"/>
        <end position="147"/>
    </location>
</feature>
<evidence type="ECO:0000259" key="6">
    <source>
        <dbReference type="PROSITE" id="PS51379"/>
    </source>
</evidence>
<keyword evidence="3" id="KW-0408">Iron</keyword>
<evidence type="ECO:0000313" key="7">
    <source>
        <dbReference type="EMBL" id="MCG4609696.1"/>
    </source>
</evidence>
<dbReference type="InterPro" id="IPR029039">
    <property type="entry name" value="Flavoprotein-like_sf"/>
</dbReference>
<dbReference type="Gene3D" id="3.30.70.20">
    <property type="match status" value="1"/>
</dbReference>
<evidence type="ECO:0000256" key="4">
    <source>
        <dbReference type="ARBA" id="ARBA00023014"/>
    </source>
</evidence>
<dbReference type="NCBIfam" id="NF038196">
    <property type="entry name" value="ferrodoxin_EFR1"/>
    <property type="match status" value="1"/>
</dbReference>
<keyword evidence="1" id="KW-0004">4Fe-4S</keyword>
<dbReference type="PROSITE" id="PS51379">
    <property type="entry name" value="4FE4S_FER_2"/>
    <property type="match status" value="2"/>
</dbReference>
<dbReference type="Gene3D" id="3.40.50.360">
    <property type="match status" value="1"/>
</dbReference>
<protein>
    <submittedName>
        <fullName evidence="7">EFR1 family ferrodoxin</fullName>
    </submittedName>
</protein>
<dbReference type="InterPro" id="IPR017896">
    <property type="entry name" value="4Fe4S_Fe-S-bd"/>
</dbReference>
<dbReference type="InterPro" id="IPR008254">
    <property type="entry name" value="Flavodoxin/NO_synth"/>
</dbReference>
<feature type="domain" description="4Fe-4S ferredoxin-type" evidence="6">
    <location>
        <begin position="176"/>
        <end position="204"/>
    </location>
</feature>
<dbReference type="SUPFAM" id="SSF54862">
    <property type="entry name" value="4Fe-4S ferredoxins"/>
    <property type="match status" value="1"/>
</dbReference>
<evidence type="ECO:0000256" key="3">
    <source>
        <dbReference type="ARBA" id="ARBA00023004"/>
    </source>
</evidence>
<organism evidence="7 8">
    <name type="scientific">Anaeromassilibacillus senegalensis</name>
    <dbReference type="NCBI Taxonomy" id="1673717"/>
    <lineage>
        <taxon>Bacteria</taxon>
        <taxon>Bacillati</taxon>
        <taxon>Bacillota</taxon>
        <taxon>Clostridia</taxon>
        <taxon>Eubacteriales</taxon>
        <taxon>Acutalibacteraceae</taxon>
        <taxon>Anaeromassilibacillus</taxon>
    </lineage>
</organism>
<proteinExistence type="predicted"/>
<evidence type="ECO:0000256" key="2">
    <source>
        <dbReference type="ARBA" id="ARBA00022723"/>
    </source>
</evidence>
<dbReference type="RefSeq" id="WP_191362461.1">
    <property type="nucleotide sequence ID" value="NZ_JAKNHQ010000002.1"/>
</dbReference>
<gene>
    <name evidence="7" type="ORF">L0P57_01895</name>
</gene>
<dbReference type="Pfam" id="PF13187">
    <property type="entry name" value="Fer4_9"/>
    <property type="match status" value="1"/>
</dbReference>
<dbReference type="InterPro" id="IPR017900">
    <property type="entry name" value="4Fe4S_Fe_S_CS"/>
</dbReference>
<evidence type="ECO:0000256" key="1">
    <source>
        <dbReference type="ARBA" id="ARBA00022485"/>
    </source>
</evidence>
<sequence length="255" mass="28150">MGKIWCIYFSPSGTTKVVMERIAAKMDGEKHTWDLLREPDVTPKTLQPEDVLLVGVPVFSGRIPTPCIPMLQSLKGAQTPAIAVAVYGNRDYDDALLELKNMLEEQAFLVIGAAAVVAQHSIFTKVAAGRPDAEDLEKLDLFSAECIERLQSGRMNWKELQVKGNKPYREISNVPMKPSADTTCTSCGLCARLCPVHAIDPANPRKTDQTRCISCTACIAACPQGARHFPKLMFVPASVAFEKKCAIRREPEWFL</sequence>
<dbReference type="Proteomes" id="UP001298681">
    <property type="component" value="Unassembled WGS sequence"/>
</dbReference>
<dbReference type="InterPro" id="IPR050572">
    <property type="entry name" value="Fe-S_Ferredoxin"/>
</dbReference>
<comment type="caution">
    <text evidence="7">The sequence shown here is derived from an EMBL/GenBank/DDBJ whole genome shotgun (WGS) entry which is preliminary data.</text>
</comment>